<protein>
    <submittedName>
        <fullName evidence="1">Uncharacterized protein</fullName>
    </submittedName>
</protein>
<dbReference type="EMBL" id="QURH01000186">
    <property type="protein sequence ID" value="RFU41798.1"/>
    <property type="molecule type" value="Genomic_DNA"/>
</dbReference>
<evidence type="ECO:0000313" key="2">
    <source>
        <dbReference type="Proteomes" id="UP000261811"/>
    </source>
</evidence>
<accession>A0A372JR19</accession>
<proteinExistence type="predicted"/>
<keyword evidence="2" id="KW-1185">Reference proteome</keyword>
<name>A0A372JR19_9ACTN</name>
<comment type="caution">
    <text evidence="1">The sequence shown here is derived from an EMBL/GenBank/DDBJ whole genome shotgun (WGS) entry which is preliminary data.</text>
</comment>
<gene>
    <name evidence="1" type="ORF">DZF91_09970</name>
</gene>
<organism evidence="1 2">
    <name type="scientific">Actinomadura logoneensis</name>
    <dbReference type="NCBI Taxonomy" id="2293572"/>
    <lineage>
        <taxon>Bacteria</taxon>
        <taxon>Bacillati</taxon>
        <taxon>Actinomycetota</taxon>
        <taxon>Actinomycetes</taxon>
        <taxon>Streptosporangiales</taxon>
        <taxon>Thermomonosporaceae</taxon>
        <taxon>Actinomadura</taxon>
    </lineage>
</organism>
<evidence type="ECO:0000313" key="1">
    <source>
        <dbReference type="EMBL" id="RFU41798.1"/>
    </source>
</evidence>
<dbReference type="AlphaFoldDB" id="A0A372JR19"/>
<dbReference type="Proteomes" id="UP000261811">
    <property type="component" value="Unassembled WGS sequence"/>
</dbReference>
<sequence length="152" mass="17726">MSADETDRLVRTLTVEDREVIALLDLQVLARENAGRTFRADDPTYSVLNCLRFWEILISRMEDGWSRQDYYMVYGYLNDLDVRGAVEAFLDAMPSSLRAKVGRCVERLDARFRAVTREDGGAELSQYWRPLAEGNEVRWWWTRCPTELPPGW</sequence>
<reference evidence="1 2" key="1">
    <citation type="submission" date="2018-08" db="EMBL/GenBank/DDBJ databases">
        <title>Actinomadura jelena sp. nov., a novel Actinomycete isolated from soil in Chad.</title>
        <authorList>
            <person name="Shi L."/>
        </authorList>
    </citation>
    <scope>NUCLEOTIDE SEQUENCE [LARGE SCALE GENOMIC DNA]</scope>
    <source>
        <strain evidence="1 2">NEAU-G17</strain>
    </source>
</reference>